<proteinExistence type="predicted"/>
<evidence type="ECO:0000313" key="2">
    <source>
        <dbReference type="EMBL" id="NIE42545.1"/>
    </source>
</evidence>
<feature type="chain" id="PRO_5026349930" evidence="1">
    <location>
        <begin position="28"/>
        <end position="170"/>
    </location>
</feature>
<reference evidence="2" key="1">
    <citation type="submission" date="2020-03" db="EMBL/GenBank/DDBJ databases">
        <title>A transcriptome and proteome of the tick Rhipicephalus microplus shaped by the genetic composition of its hosts and developmental stage.</title>
        <authorList>
            <person name="Garcia G.R."/>
            <person name="Ribeiro J.M.C."/>
            <person name="Maruyama S.R."/>
            <person name="Gardinasse L.G."/>
            <person name="Nelson K."/>
            <person name="Ferreira B.R."/>
            <person name="Andrade T.G."/>
            <person name="Santos I.K.F.M."/>
        </authorList>
    </citation>
    <scope>NUCLEOTIDE SEQUENCE</scope>
    <source>
        <strain evidence="2">NSGR</strain>
        <tissue evidence="2">Salivary glands</tissue>
    </source>
</reference>
<dbReference type="OrthoDB" id="10394483at2759"/>
<protein>
    <submittedName>
        <fullName evidence="2">Putative secreted protein</fullName>
    </submittedName>
</protein>
<feature type="signal peptide" evidence="1">
    <location>
        <begin position="1"/>
        <end position="27"/>
    </location>
</feature>
<dbReference type="EMBL" id="GIKN01000272">
    <property type="protein sequence ID" value="NIE42545.1"/>
    <property type="molecule type" value="Transcribed_RNA"/>
</dbReference>
<dbReference type="VEuPathDB" id="VectorBase:LOC119178448"/>
<evidence type="ECO:0000256" key="1">
    <source>
        <dbReference type="SAM" id="SignalP"/>
    </source>
</evidence>
<organism evidence="2">
    <name type="scientific">Rhipicephalus microplus</name>
    <name type="common">Cattle tick</name>
    <name type="synonym">Boophilus microplus</name>
    <dbReference type="NCBI Taxonomy" id="6941"/>
    <lineage>
        <taxon>Eukaryota</taxon>
        <taxon>Metazoa</taxon>
        <taxon>Ecdysozoa</taxon>
        <taxon>Arthropoda</taxon>
        <taxon>Chelicerata</taxon>
        <taxon>Arachnida</taxon>
        <taxon>Acari</taxon>
        <taxon>Parasitiformes</taxon>
        <taxon>Ixodida</taxon>
        <taxon>Ixodoidea</taxon>
        <taxon>Ixodidae</taxon>
        <taxon>Rhipicephalinae</taxon>
        <taxon>Rhipicephalus</taxon>
        <taxon>Boophilus</taxon>
    </lineage>
</organism>
<dbReference type="AlphaFoldDB" id="A0A6G4ZUY2"/>
<accession>A0A6G4ZUY2</accession>
<name>A0A6G4ZUY2_RHIMP</name>
<sequence length="170" mass="19455">MRKATMRRALLLRMLIVLSSVLQKLLCGKFQICGKTPGLLTASRGAAFASRYVQKCGKDIILGYPWTTAKLKQVSEKGCLGLSLCYAHNEHKRRKSDLTFRQGVRECLVRGMRAIYILKPEAFHFTQDEFFSIMQHFNNCLRGDMLPMDVSVAQGLMRYFIKRSSMVPNR</sequence>
<keyword evidence="1" id="KW-0732">Signal</keyword>